<dbReference type="AlphaFoldDB" id="A0A3N0CFW3"/>
<proteinExistence type="predicted"/>
<dbReference type="EMBL" id="RJSE01000007">
    <property type="protein sequence ID" value="RNL62344.1"/>
    <property type="molecule type" value="Genomic_DNA"/>
</dbReference>
<evidence type="ECO:0000313" key="2">
    <source>
        <dbReference type="Proteomes" id="UP000267128"/>
    </source>
</evidence>
<comment type="caution">
    <text evidence="1">The sequence shown here is derived from an EMBL/GenBank/DDBJ whole genome shotgun (WGS) entry which is preliminary data.</text>
</comment>
<dbReference type="Proteomes" id="UP000267128">
    <property type="component" value="Unassembled WGS sequence"/>
</dbReference>
<organism evidence="1 2">
    <name type="scientific">Nocardioides marmoriginsengisoli</name>
    <dbReference type="NCBI Taxonomy" id="661483"/>
    <lineage>
        <taxon>Bacteria</taxon>
        <taxon>Bacillati</taxon>
        <taxon>Actinomycetota</taxon>
        <taxon>Actinomycetes</taxon>
        <taxon>Propionibacteriales</taxon>
        <taxon>Nocardioidaceae</taxon>
        <taxon>Nocardioides</taxon>
    </lineage>
</organism>
<gene>
    <name evidence="1" type="ORF">EFK50_11235</name>
</gene>
<evidence type="ECO:0000313" key="1">
    <source>
        <dbReference type="EMBL" id="RNL62344.1"/>
    </source>
</evidence>
<sequence length="115" mass="11944">MVLVGLGVLFLCAVIVAAVSKSHADDVDRSGAPSASAIGEGALRGGFYRGDEPGDARCVGTLFRESSLSNQILRHVASGDLAPGSSWRMSESDIGLMQGSVEFRLKEKCGVHPGP</sequence>
<name>A0A3N0CFW3_9ACTN</name>
<reference evidence="1 2" key="1">
    <citation type="submission" date="2018-11" db="EMBL/GenBank/DDBJ databases">
        <authorList>
            <person name="Li F."/>
        </authorList>
    </citation>
    <scope>NUCLEOTIDE SEQUENCE [LARGE SCALE GENOMIC DNA]</scope>
    <source>
        <strain evidence="1 2">Gsoil 097</strain>
    </source>
</reference>
<accession>A0A3N0CFW3</accession>
<protein>
    <submittedName>
        <fullName evidence="1">Uncharacterized protein</fullName>
    </submittedName>
</protein>
<keyword evidence="2" id="KW-1185">Reference proteome</keyword>